<sequence>MELFNLPPTTIVNRVIPKNTFDKYTNTKQKKLFADWIGRITWLHKLSASTTNVEPKDINEIQVLLVELKVKRDIAPLLDIIDRFIPYPIIFAIVYNDELYFSASSKHPNPSNDNNAVIDWTFQSEWITTDENPFQIRLRKNLDWVFHNFCAQLTGNEQAASLSHEELIKQRQTATKLEKEIAKLKSRIASTPQFNKRVELNLKLKELGAELRTHSNGEVNS</sequence>
<dbReference type="InterPro" id="IPR025503">
    <property type="entry name" value="DUF4391"/>
</dbReference>
<dbReference type="EMBL" id="JBHRTA010000031">
    <property type="protein sequence ID" value="MFC3198114.1"/>
    <property type="molecule type" value="Genomic_DNA"/>
</dbReference>
<dbReference type="Pfam" id="PF14335">
    <property type="entry name" value="DUF4391"/>
    <property type="match status" value="1"/>
</dbReference>
<proteinExistence type="predicted"/>
<name>A0ABV7JJF5_9SPHI</name>
<protein>
    <submittedName>
        <fullName evidence="1">DUF4391 domain-containing protein</fullName>
    </submittedName>
</protein>
<dbReference type="Proteomes" id="UP001595526">
    <property type="component" value="Unassembled WGS sequence"/>
</dbReference>
<evidence type="ECO:0000313" key="1">
    <source>
        <dbReference type="EMBL" id="MFC3198114.1"/>
    </source>
</evidence>
<evidence type="ECO:0000313" key="2">
    <source>
        <dbReference type="Proteomes" id="UP001595526"/>
    </source>
</evidence>
<reference evidence="2" key="1">
    <citation type="journal article" date="2019" name="Int. J. Syst. Evol. Microbiol.">
        <title>The Global Catalogue of Microorganisms (GCM) 10K type strain sequencing project: providing services to taxonomists for standard genome sequencing and annotation.</title>
        <authorList>
            <consortium name="The Broad Institute Genomics Platform"/>
            <consortium name="The Broad Institute Genome Sequencing Center for Infectious Disease"/>
            <person name="Wu L."/>
            <person name="Ma J."/>
        </authorList>
    </citation>
    <scope>NUCLEOTIDE SEQUENCE [LARGE SCALE GENOMIC DNA]</scope>
    <source>
        <strain evidence="2">KCTC 52416</strain>
    </source>
</reference>
<accession>A0ABV7JJF5</accession>
<organism evidence="1 2">
    <name type="scientific">Parapedobacter deserti</name>
    <dbReference type="NCBI Taxonomy" id="1912957"/>
    <lineage>
        <taxon>Bacteria</taxon>
        <taxon>Pseudomonadati</taxon>
        <taxon>Bacteroidota</taxon>
        <taxon>Sphingobacteriia</taxon>
        <taxon>Sphingobacteriales</taxon>
        <taxon>Sphingobacteriaceae</taxon>
        <taxon>Parapedobacter</taxon>
    </lineage>
</organism>
<comment type="caution">
    <text evidence="1">The sequence shown here is derived from an EMBL/GenBank/DDBJ whole genome shotgun (WGS) entry which is preliminary data.</text>
</comment>
<dbReference type="RefSeq" id="WP_379022468.1">
    <property type="nucleotide sequence ID" value="NZ_JBHRTA010000031.1"/>
</dbReference>
<keyword evidence="2" id="KW-1185">Reference proteome</keyword>
<gene>
    <name evidence="1" type="ORF">ACFOET_10880</name>
</gene>